<dbReference type="EMBL" id="BGPR01000488">
    <property type="protein sequence ID" value="GBM22843.1"/>
    <property type="molecule type" value="Genomic_DNA"/>
</dbReference>
<reference evidence="1 2" key="1">
    <citation type="journal article" date="2019" name="Sci. Rep.">
        <title>Orb-weaving spider Araneus ventricosus genome elucidates the spidroin gene catalogue.</title>
        <authorList>
            <person name="Kono N."/>
            <person name="Nakamura H."/>
            <person name="Ohtoshi R."/>
            <person name="Moran D.A.P."/>
            <person name="Shinohara A."/>
            <person name="Yoshida Y."/>
            <person name="Fujiwara M."/>
            <person name="Mori M."/>
            <person name="Tomita M."/>
            <person name="Arakawa K."/>
        </authorList>
    </citation>
    <scope>NUCLEOTIDE SEQUENCE [LARGE SCALE GENOMIC DNA]</scope>
</reference>
<accession>A0A4Y2E105</accession>
<evidence type="ECO:0000313" key="2">
    <source>
        <dbReference type="Proteomes" id="UP000499080"/>
    </source>
</evidence>
<evidence type="ECO:0000313" key="1">
    <source>
        <dbReference type="EMBL" id="GBM22843.1"/>
    </source>
</evidence>
<dbReference type="InterPro" id="IPR036397">
    <property type="entry name" value="RNaseH_sf"/>
</dbReference>
<dbReference type="GO" id="GO:0003676">
    <property type="term" value="F:nucleic acid binding"/>
    <property type="evidence" value="ECO:0007669"/>
    <property type="project" value="InterPro"/>
</dbReference>
<sequence>MLETLAFPQIEDLQSNIIFQQDGKPPHWSLEMRKVLDEKFPRHWIGRAGPIPWPLKSPDITPMDFFLWRYIKNIVYQSPIGDTDELKSQITAAIQTVDSALLHG</sequence>
<gene>
    <name evidence="1" type="ORF">AVEN_202122_1</name>
</gene>
<dbReference type="Gene3D" id="3.30.420.10">
    <property type="entry name" value="Ribonuclease H-like superfamily/Ribonuclease H"/>
    <property type="match status" value="1"/>
</dbReference>
<name>A0A4Y2E105_ARAVE</name>
<dbReference type="OrthoDB" id="6436917at2759"/>
<dbReference type="AlphaFoldDB" id="A0A4Y2E105"/>
<keyword evidence="2" id="KW-1185">Reference proteome</keyword>
<comment type="caution">
    <text evidence="1">The sequence shown here is derived from an EMBL/GenBank/DDBJ whole genome shotgun (WGS) entry which is preliminary data.</text>
</comment>
<dbReference type="PANTHER" id="PTHR47326:SF1">
    <property type="entry name" value="HTH PSQ-TYPE DOMAIN-CONTAINING PROTEIN"/>
    <property type="match status" value="1"/>
</dbReference>
<dbReference type="PANTHER" id="PTHR47326">
    <property type="entry name" value="TRANSPOSABLE ELEMENT TC3 TRANSPOSASE-LIKE PROTEIN"/>
    <property type="match status" value="1"/>
</dbReference>
<organism evidence="1 2">
    <name type="scientific">Araneus ventricosus</name>
    <name type="common">Orbweaver spider</name>
    <name type="synonym">Epeira ventricosa</name>
    <dbReference type="NCBI Taxonomy" id="182803"/>
    <lineage>
        <taxon>Eukaryota</taxon>
        <taxon>Metazoa</taxon>
        <taxon>Ecdysozoa</taxon>
        <taxon>Arthropoda</taxon>
        <taxon>Chelicerata</taxon>
        <taxon>Arachnida</taxon>
        <taxon>Araneae</taxon>
        <taxon>Araneomorphae</taxon>
        <taxon>Entelegynae</taxon>
        <taxon>Araneoidea</taxon>
        <taxon>Araneidae</taxon>
        <taxon>Araneus</taxon>
    </lineage>
</organism>
<dbReference type="Proteomes" id="UP000499080">
    <property type="component" value="Unassembled WGS sequence"/>
</dbReference>
<proteinExistence type="predicted"/>
<protein>
    <recommendedName>
        <fullName evidence="3">Tc1-like transposase DDE domain-containing protein</fullName>
    </recommendedName>
</protein>
<evidence type="ECO:0008006" key="3">
    <source>
        <dbReference type="Google" id="ProtNLM"/>
    </source>
</evidence>